<evidence type="ECO:0000313" key="9">
    <source>
        <dbReference type="EMBL" id="KAF5736524.1"/>
    </source>
</evidence>
<comment type="subcellular location">
    <subcellularLocation>
        <location evidence="1">Membrane</location>
        <topology evidence="1">Multi-pass membrane protein</topology>
    </subcellularLocation>
</comment>
<evidence type="ECO:0000256" key="7">
    <source>
        <dbReference type="SAM" id="Phobius"/>
    </source>
</evidence>
<evidence type="ECO:0000256" key="1">
    <source>
        <dbReference type="ARBA" id="ARBA00004141"/>
    </source>
</evidence>
<feature type="transmembrane region" description="Helical" evidence="7">
    <location>
        <begin position="383"/>
        <end position="405"/>
    </location>
</feature>
<feature type="transmembrane region" description="Helical" evidence="7">
    <location>
        <begin position="161"/>
        <end position="178"/>
    </location>
</feature>
<feature type="transmembrane region" description="Helical" evidence="7">
    <location>
        <begin position="190"/>
        <end position="210"/>
    </location>
</feature>
<dbReference type="Proteomes" id="UP000593562">
    <property type="component" value="Unassembled WGS sequence"/>
</dbReference>
<feature type="transmembrane region" description="Helical" evidence="7">
    <location>
        <begin position="59"/>
        <end position="76"/>
    </location>
</feature>
<protein>
    <submittedName>
        <fullName evidence="9">Putative amino acid transporter</fullName>
    </submittedName>
</protein>
<organism evidence="9 10">
    <name type="scientific">Tripterygium wilfordii</name>
    <name type="common">Thunder God vine</name>
    <dbReference type="NCBI Taxonomy" id="458696"/>
    <lineage>
        <taxon>Eukaryota</taxon>
        <taxon>Viridiplantae</taxon>
        <taxon>Streptophyta</taxon>
        <taxon>Embryophyta</taxon>
        <taxon>Tracheophyta</taxon>
        <taxon>Spermatophyta</taxon>
        <taxon>Magnoliopsida</taxon>
        <taxon>eudicotyledons</taxon>
        <taxon>Gunneridae</taxon>
        <taxon>Pentapetalae</taxon>
        <taxon>rosids</taxon>
        <taxon>fabids</taxon>
        <taxon>Celastrales</taxon>
        <taxon>Celastraceae</taxon>
        <taxon>Tripterygium</taxon>
    </lineage>
</organism>
<dbReference type="OrthoDB" id="28208at2759"/>
<feature type="transmembrane region" description="Helical" evidence="7">
    <location>
        <begin position="106"/>
        <end position="129"/>
    </location>
</feature>
<dbReference type="PANTHER" id="PTHR22950">
    <property type="entry name" value="AMINO ACID TRANSPORTER"/>
    <property type="match status" value="1"/>
</dbReference>
<dbReference type="GO" id="GO:0031090">
    <property type="term" value="C:organelle membrane"/>
    <property type="evidence" value="ECO:0007669"/>
    <property type="project" value="UniProtKB-ARBA"/>
</dbReference>
<dbReference type="AlphaFoldDB" id="A0A7J7CR49"/>
<accession>A0A7J7CR49</accession>
<keyword evidence="3 7" id="KW-0812">Transmembrane</keyword>
<evidence type="ECO:0000256" key="5">
    <source>
        <dbReference type="ARBA" id="ARBA00022989"/>
    </source>
</evidence>
<feature type="transmembrane region" description="Helical" evidence="7">
    <location>
        <begin position="359"/>
        <end position="377"/>
    </location>
</feature>
<dbReference type="PANTHER" id="PTHR22950:SF289">
    <property type="entry name" value="AMINO ACID TRANSPORTER AVT6C-LIKE"/>
    <property type="match status" value="1"/>
</dbReference>
<feature type="transmembrane region" description="Helical" evidence="7">
    <location>
        <begin position="37"/>
        <end position="53"/>
    </location>
</feature>
<evidence type="ECO:0000259" key="8">
    <source>
        <dbReference type="Pfam" id="PF01490"/>
    </source>
</evidence>
<dbReference type="GO" id="GO:0015179">
    <property type="term" value="F:L-amino acid transmembrane transporter activity"/>
    <property type="evidence" value="ECO:0007669"/>
    <property type="project" value="TreeGrafter"/>
</dbReference>
<feature type="transmembrane region" description="Helical" evidence="7">
    <location>
        <begin position="269"/>
        <end position="289"/>
    </location>
</feature>
<dbReference type="InParanoid" id="A0A7J7CR49"/>
<keyword evidence="2" id="KW-0813">Transport</keyword>
<sequence>MREEENKADLVAPLVSSDLQSLEDDGIKGRSASVHSAVFNISTTMIGAGIMSIPATMKVLGVIPGFALIVIVAYFVEATAEFMLKYTEIGKCTTYAGLMDESFGKLGAVAVQVCAIVTQFGCLIVYLIIIGDVLCGNQSGETLHLGVLQEWFGNQWWTSRPFALIFIVLFIILPLVLLKHVDSLRYSSALSILLAVMFVCISLGMAISSMLQGKTHKIRLFPDFGSQHSILAYFTTIPIFVTGLGFHVNVHLIRAGLGKPTHMSSAVRIALLICVLIYFAIGFSGYLLFGDSIMADILVNFDQNNDSKIAGILNDVVRLSYAIHLVLVFPVINFTLRANIDELVFSRRTASLGGENTRFVFLTCVLLVLSYLMAVIIPNIWYFFQFIGSTTIVCTSFIFPAAIVLRDVHGISSTKDMVMGIMVIVLAVGTSSLAIYTNSNS</sequence>
<evidence type="ECO:0000256" key="4">
    <source>
        <dbReference type="ARBA" id="ARBA00022970"/>
    </source>
</evidence>
<gene>
    <name evidence="9" type="ORF">HS088_TW14G00668</name>
</gene>
<feature type="domain" description="Amino acid transporter transmembrane" evidence="8">
    <location>
        <begin position="31"/>
        <end position="408"/>
    </location>
</feature>
<evidence type="ECO:0000256" key="6">
    <source>
        <dbReference type="ARBA" id="ARBA00023136"/>
    </source>
</evidence>
<dbReference type="InterPro" id="IPR013057">
    <property type="entry name" value="AA_transpt_TM"/>
</dbReference>
<proteinExistence type="predicted"/>
<dbReference type="Pfam" id="PF01490">
    <property type="entry name" value="Aa_trans"/>
    <property type="match status" value="1"/>
</dbReference>
<reference evidence="9 10" key="1">
    <citation type="journal article" date="2020" name="Nat. Commun.">
        <title>Genome of Tripterygium wilfordii and identification of cytochrome P450 involved in triptolide biosynthesis.</title>
        <authorList>
            <person name="Tu L."/>
            <person name="Su P."/>
            <person name="Zhang Z."/>
            <person name="Gao L."/>
            <person name="Wang J."/>
            <person name="Hu T."/>
            <person name="Zhou J."/>
            <person name="Zhang Y."/>
            <person name="Zhao Y."/>
            <person name="Liu Y."/>
            <person name="Song Y."/>
            <person name="Tong Y."/>
            <person name="Lu Y."/>
            <person name="Yang J."/>
            <person name="Xu C."/>
            <person name="Jia M."/>
            <person name="Peters R.J."/>
            <person name="Huang L."/>
            <person name="Gao W."/>
        </authorList>
    </citation>
    <scope>NUCLEOTIDE SEQUENCE [LARGE SCALE GENOMIC DNA]</scope>
    <source>
        <strain evidence="10">cv. XIE 37</strain>
        <tissue evidence="9">Leaf</tissue>
    </source>
</reference>
<keyword evidence="10" id="KW-1185">Reference proteome</keyword>
<keyword evidence="4" id="KW-0029">Amino-acid transport</keyword>
<evidence type="ECO:0000256" key="3">
    <source>
        <dbReference type="ARBA" id="ARBA00022692"/>
    </source>
</evidence>
<evidence type="ECO:0000313" key="10">
    <source>
        <dbReference type="Proteomes" id="UP000593562"/>
    </source>
</evidence>
<evidence type="ECO:0000256" key="2">
    <source>
        <dbReference type="ARBA" id="ARBA00022448"/>
    </source>
</evidence>
<dbReference type="EMBL" id="JAAARO010000014">
    <property type="protein sequence ID" value="KAF5736524.1"/>
    <property type="molecule type" value="Genomic_DNA"/>
</dbReference>
<comment type="caution">
    <text evidence="9">The sequence shown here is derived from an EMBL/GenBank/DDBJ whole genome shotgun (WGS) entry which is preliminary data.</text>
</comment>
<feature type="transmembrane region" description="Helical" evidence="7">
    <location>
        <begin position="417"/>
        <end position="436"/>
    </location>
</feature>
<keyword evidence="5 7" id="KW-1133">Transmembrane helix</keyword>
<feature type="transmembrane region" description="Helical" evidence="7">
    <location>
        <begin position="321"/>
        <end position="338"/>
    </location>
</feature>
<keyword evidence="6 7" id="KW-0472">Membrane</keyword>
<feature type="transmembrane region" description="Helical" evidence="7">
    <location>
        <begin position="230"/>
        <end position="248"/>
    </location>
</feature>
<name>A0A7J7CR49_TRIWF</name>